<dbReference type="PROSITE" id="PS50943">
    <property type="entry name" value="HTH_CROC1"/>
    <property type="match status" value="1"/>
</dbReference>
<dbReference type="RefSeq" id="WP_345429429.1">
    <property type="nucleotide sequence ID" value="NZ_BAABHK010000001.1"/>
</dbReference>
<dbReference type="Pfam" id="PF17765">
    <property type="entry name" value="MLTR_LBD"/>
    <property type="match status" value="1"/>
</dbReference>
<organism evidence="3 4">
    <name type="scientific">Actinoallomurus vinaceus</name>
    <dbReference type="NCBI Taxonomy" id="1080074"/>
    <lineage>
        <taxon>Bacteria</taxon>
        <taxon>Bacillati</taxon>
        <taxon>Actinomycetota</taxon>
        <taxon>Actinomycetes</taxon>
        <taxon>Streptosporangiales</taxon>
        <taxon>Thermomonosporaceae</taxon>
        <taxon>Actinoallomurus</taxon>
    </lineage>
</organism>
<dbReference type="InterPro" id="IPR010982">
    <property type="entry name" value="Lambda_DNA-bd_dom_sf"/>
</dbReference>
<evidence type="ECO:0000256" key="1">
    <source>
        <dbReference type="SAM" id="MobiDB-lite"/>
    </source>
</evidence>
<gene>
    <name evidence="3" type="ORF">GCM10023196_010300</name>
</gene>
<dbReference type="Gene3D" id="1.10.260.40">
    <property type="entry name" value="lambda repressor-like DNA-binding domains"/>
    <property type="match status" value="1"/>
</dbReference>
<feature type="domain" description="HTH cro/C1-type" evidence="2">
    <location>
        <begin position="36"/>
        <end position="83"/>
    </location>
</feature>
<dbReference type="InterPro" id="IPR041413">
    <property type="entry name" value="MLTR_LBD"/>
</dbReference>
<sequence>MEQSPELGEFLRSRRARLRPEDAGLVDYGGRRRVPGLRREELARLAGVSVGYYTRLEQGQSPGASDAVLDAIARVLRLDDDERAHLYVLARPVSGPRRRPAPERLRPAIRVMVESLGDVPALVFGRRVDVLAWNRMGHALLAGHLDFHAPERPADRPNWARLFFLDPHIRALFTDWDKKARDTVADLRLIAGRYPDDRLLAELIGELTMKSAEFSALWSAHSVRRCAHHIREFRHPVVGPLTLTDELLQFPDDEGQRLVIFTAEPGSPSRSALSLLAGLTAEHPEPGRDRQPGVLRLP</sequence>
<dbReference type="Gene3D" id="3.30.450.180">
    <property type="match status" value="1"/>
</dbReference>
<dbReference type="PANTHER" id="PTHR35010">
    <property type="entry name" value="BLL4672 PROTEIN-RELATED"/>
    <property type="match status" value="1"/>
</dbReference>
<evidence type="ECO:0000313" key="3">
    <source>
        <dbReference type="EMBL" id="GAA4621563.1"/>
    </source>
</evidence>
<dbReference type="PANTHER" id="PTHR35010:SF2">
    <property type="entry name" value="BLL4672 PROTEIN"/>
    <property type="match status" value="1"/>
</dbReference>
<dbReference type="SUPFAM" id="SSF47413">
    <property type="entry name" value="lambda repressor-like DNA-binding domains"/>
    <property type="match status" value="1"/>
</dbReference>
<protein>
    <submittedName>
        <fullName evidence="3">Helix-turn-helix transcriptional regulator</fullName>
    </submittedName>
</protein>
<name>A0ABP8U1E2_9ACTN</name>
<feature type="region of interest" description="Disordered" evidence="1">
    <location>
        <begin position="279"/>
        <end position="298"/>
    </location>
</feature>
<dbReference type="EMBL" id="BAABHK010000001">
    <property type="protein sequence ID" value="GAA4621563.1"/>
    <property type="molecule type" value="Genomic_DNA"/>
</dbReference>
<dbReference type="InterPro" id="IPR001387">
    <property type="entry name" value="Cro/C1-type_HTH"/>
</dbReference>
<dbReference type="Pfam" id="PF13560">
    <property type="entry name" value="HTH_31"/>
    <property type="match status" value="1"/>
</dbReference>
<evidence type="ECO:0000313" key="4">
    <source>
        <dbReference type="Proteomes" id="UP001501442"/>
    </source>
</evidence>
<proteinExistence type="predicted"/>
<evidence type="ECO:0000259" key="2">
    <source>
        <dbReference type="PROSITE" id="PS50943"/>
    </source>
</evidence>
<dbReference type="CDD" id="cd00093">
    <property type="entry name" value="HTH_XRE"/>
    <property type="match status" value="1"/>
</dbReference>
<feature type="compositionally biased region" description="Basic and acidic residues" evidence="1">
    <location>
        <begin position="282"/>
        <end position="291"/>
    </location>
</feature>
<reference evidence="4" key="1">
    <citation type="journal article" date="2019" name="Int. J. Syst. Evol. Microbiol.">
        <title>The Global Catalogue of Microorganisms (GCM) 10K type strain sequencing project: providing services to taxonomists for standard genome sequencing and annotation.</title>
        <authorList>
            <consortium name="The Broad Institute Genomics Platform"/>
            <consortium name="The Broad Institute Genome Sequencing Center for Infectious Disease"/>
            <person name="Wu L."/>
            <person name="Ma J."/>
        </authorList>
    </citation>
    <scope>NUCLEOTIDE SEQUENCE [LARGE SCALE GENOMIC DNA]</scope>
    <source>
        <strain evidence="4">JCM 17939</strain>
    </source>
</reference>
<dbReference type="SMART" id="SM00530">
    <property type="entry name" value="HTH_XRE"/>
    <property type="match status" value="1"/>
</dbReference>
<comment type="caution">
    <text evidence="3">The sequence shown here is derived from an EMBL/GenBank/DDBJ whole genome shotgun (WGS) entry which is preliminary data.</text>
</comment>
<accession>A0ABP8U1E2</accession>
<keyword evidence="4" id="KW-1185">Reference proteome</keyword>
<dbReference type="Proteomes" id="UP001501442">
    <property type="component" value="Unassembled WGS sequence"/>
</dbReference>